<feature type="chain" id="PRO_5046801043" description="Tachylectin 2 domain-containing protein" evidence="1">
    <location>
        <begin position="24"/>
        <end position="433"/>
    </location>
</feature>
<evidence type="ECO:0000313" key="4">
    <source>
        <dbReference type="Proteomes" id="UP001164506"/>
    </source>
</evidence>
<accession>A0ABY6R1G9</accession>
<feature type="signal peptide" evidence="1">
    <location>
        <begin position="1"/>
        <end position="23"/>
    </location>
</feature>
<dbReference type="GeneID" id="95602902"/>
<organism evidence="3 4">
    <name type="scientific">Streptomyces tanashiensis</name>
    <dbReference type="NCBI Taxonomy" id="67367"/>
    <lineage>
        <taxon>Bacteria</taxon>
        <taxon>Bacillati</taxon>
        <taxon>Actinomycetota</taxon>
        <taxon>Actinomycetes</taxon>
        <taxon>Kitasatosporales</taxon>
        <taxon>Streptomycetaceae</taxon>
        <taxon>Streptomyces</taxon>
    </lineage>
</organism>
<sequence length="433" mass="45675">MRQPRRALVTAGLVLALTSSALAGGAATAAAALAPGTIVQEGGALRVPAGEEGPVTTRLTVALPPGVTGRIAGQRLSFRAWSADPASRPGRRITSTCAVDGGPFAPCAWDSPDPETVDGAWLVFDLPAADVAPGASTVTYDITVDAGSDLGGLGPFSTTVELRDGTGAVVATGELAFSFEQGTPEAWLRTSLHARDRDGVLWQYDATGLGDGTPLKPRKRVGGGWNAYTALTKLDRTTAAGGGDLVARDRDGVLWYYRGSGREGAPFAPRRRVGGGWNAYTSLVGLPGGDLFARDRDGVLWRYPGTGLAAQPFGRRVRVGGGWNAYKSIVAFGDGLVAHTPDGRQWRYEKADDWDPAVPFKPRRAVGGGWNAYTALAGMGRIGRTAYEDNPSLAARAKDGRLVVYGVVRFDGKSEPYYPRPGGWSWNIYDLLV</sequence>
<keyword evidence="4" id="KW-1185">Reference proteome</keyword>
<dbReference type="EMBL" id="CP084204">
    <property type="protein sequence ID" value="UZX23891.1"/>
    <property type="molecule type" value="Genomic_DNA"/>
</dbReference>
<dbReference type="SUPFAM" id="SSF89372">
    <property type="entry name" value="Fucose-specific lectin"/>
    <property type="match status" value="1"/>
</dbReference>
<dbReference type="InterPro" id="IPR006311">
    <property type="entry name" value="TAT_signal"/>
</dbReference>
<dbReference type="PROSITE" id="PS51318">
    <property type="entry name" value="TAT"/>
    <property type="match status" value="1"/>
</dbReference>
<proteinExistence type="predicted"/>
<dbReference type="Gene3D" id="2.115.10.10">
    <property type="entry name" value="Tachylectin 2"/>
    <property type="match status" value="1"/>
</dbReference>
<dbReference type="RefSeq" id="WP_267259485.1">
    <property type="nucleotide sequence ID" value="NZ_CP084204.1"/>
</dbReference>
<evidence type="ECO:0000256" key="1">
    <source>
        <dbReference type="SAM" id="SignalP"/>
    </source>
</evidence>
<dbReference type="Pfam" id="PF14517">
    <property type="entry name" value="Tachylectin"/>
    <property type="match status" value="1"/>
</dbReference>
<dbReference type="Proteomes" id="UP001164506">
    <property type="component" value="Chromosome"/>
</dbReference>
<gene>
    <name evidence="3" type="ORF">LDH80_25680</name>
</gene>
<protein>
    <recommendedName>
        <fullName evidence="2">Tachylectin 2 domain-containing protein</fullName>
    </recommendedName>
</protein>
<name>A0ABY6R1G9_9ACTN</name>
<keyword evidence="1" id="KW-0732">Signal</keyword>
<evidence type="ECO:0000313" key="3">
    <source>
        <dbReference type="EMBL" id="UZX23891.1"/>
    </source>
</evidence>
<evidence type="ECO:0000259" key="2">
    <source>
        <dbReference type="Pfam" id="PF14517"/>
    </source>
</evidence>
<dbReference type="InterPro" id="IPR023294">
    <property type="entry name" value="Tachylectin2"/>
</dbReference>
<feature type="domain" description="Tachylectin 2" evidence="2">
    <location>
        <begin position="217"/>
        <end position="393"/>
    </location>
</feature>
<reference evidence="3" key="1">
    <citation type="submission" date="2021-09" db="EMBL/GenBank/DDBJ databases">
        <title>Complete genome sequence and metabolic characterization of Streptomyces tanashiensis DSM 731 the producer of antibacterial Kalafungin and diverse secondary metabolites.</title>
        <authorList>
            <person name="Abbasi M.N."/>
            <person name="Anwar M.N."/>
            <person name="Alam K."/>
            <person name="Shoaib M."/>
            <person name="Lin Z."/>
            <person name="Hayat M."/>
            <person name="Ali M.I."/>
            <person name="Malik H.M.T."/>
            <person name="Ahmed I."/>
            <person name="Li A."/>
            <person name="Hailong Wang H."/>
            <person name="Zhang Y."/>
        </authorList>
    </citation>
    <scope>NUCLEOTIDE SEQUENCE</scope>
    <source>
        <strain evidence="3">Kala</strain>
    </source>
</reference>